<dbReference type="GO" id="GO:0005634">
    <property type="term" value="C:nucleus"/>
    <property type="evidence" value="ECO:0007669"/>
    <property type="project" value="UniProtKB-SubCell"/>
</dbReference>
<feature type="compositionally biased region" description="Basic and acidic residues" evidence="3">
    <location>
        <begin position="701"/>
        <end position="713"/>
    </location>
</feature>
<dbReference type="InterPro" id="IPR035979">
    <property type="entry name" value="RBD_domain_sf"/>
</dbReference>
<dbReference type="PROSITE" id="PS50102">
    <property type="entry name" value="RRM"/>
    <property type="match status" value="1"/>
</dbReference>
<feature type="compositionally biased region" description="Basic and acidic residues" evidence="3">
    <location>
        <begin position="617"/>
        <end position="694"/>
    </location>
</feature>
<sequence length="732" mass="77887">MEENEGGGLGDGHRNEAIPAVADDGFLVEIEEEEEEDDDDCGDLYNNINVGENFLQSVRKNEEEEKAVELRQETGNAAVTAAIVASRISSGVDGSRDMAVRGNEMRDRDLAPAARLETSVAGGIKIECSDPSGKMDDLAKNASSNIVNREIIQRPTAASANVLGNARNVGNSGNGNMVRRGMVSGNAMGSMGSSSALGGGDGSGGTILFVGNLHWWTTDAQVELELSRYGTVEDVKFFDEIASGKSNGYCWAEFSKPAAAMACREGMDGHYFNGRACVVRFASPSSLKSLEEGRTNRINLYYSLSQTASVNRINRYNATVGNFQDGGNLGRAGPQMMGVRGPLGPKRNRVDGVVGRELMGNAGGGLEQGIGAASTSNHPQTMMGQGFHPGFGGPMGNAGGGLRQGIGAASSSNHPQTMMGQGFHPGFGGPMGNAGGGLRQGIGAASSSNHPQTMMGQGFHPGFGGPMGNAGGGLRQGIGAASSSNHPQTMMGQGFHPGFGGPMGNAGGGLRQGIGAASSLIHPQTMMGQGFYSAFRGPMGRIGGYGGFSGGLTLPFSGRLTPFPPAHFRRGMPMNSIGMMPRAGMEGPNMGRWTGDEHGYRAGESSNVAESDYQYGEESRDRGTWPSNRENDRPDSSDRRYIDNREPSGRDDDWQERRRQDDRDVESSRGRDHDPARHQDREHKRGHHRDDNADRHRHRDREKEHDDEQDRGRSSSTQAKSQSKSKGKAPMI</sequence>
<proteinExistence type="inferred from homology"/>
<dbReference type="SUPFAM" id="SSF54928">
    <property type="entry name" value="RNA-binding domain, RBD"/>
    <property type="match status" value="1"/>
</dbReference>
<dbReference type="SMART" id="SM00360">
    <property type="entry name" value="RRM"/>
    <property type="match status" value="1"/>
</dbReference>
<protein>
    <recommendedName>
        <fullName evidence="4">RRM domain-containing protein</fullName>
    </recommendedName>
</protein>
<dbReference type="GO" id="GO:0003723">
    <property type="term" value="F:RNA binding"/>
    <property type="evidence" value="ECO:0007669"/>
    <property type="project" value="UniProtKB-UniRule"/>
</dbReference>
<feature type="compositionally biased region" description="Basic residues" evidence="3">
    <location>
        <begin position="723"/>
        <end position="732"/>
    </location>
</feature>
<evidence type="ECO:0000259" key="4">
    <source>
        <dbReference type="PROSITE" id="PS50102"/>
    </source>
</evidence>
<evidence type="ECO:0000256" key="1">
    <source>
        <dbReference type="ARBA" id="ARBA00006265"/>
    </source>
</evidence>
<feature type="compositionally biased region" description="Gly residues" evidence="3">
    <location>
        <begin position="1"/>
        <end position="10"/>
    </location>
</feature>
<evidence type="ECO:0000313" key="6">
    <source>
        <dbReference type="Proteomes" id="UP001234989"/>
    </source>
</evidence>
<comment type="similarity">
    <text evidence="1">Belongs to the RRM CPSF6/7 family.</text>
</comment>
<evidence type="ECO:0000313" key="5">
    <source>
        <dbReference type="EMBL" id="WMV48734.1"/>
    </source>
</evidence>
<dbReference type="Pfam" id="PF00076">
    <property type="entry name" value="RRM_1"/>
    <property type="match status" value="1"/>
</dbReference>
<dbReference type="Gene3D" id="3.30.70.330">
    <property type="match status" value="1"/>
</dbReference>
<dbReference type="EMBL" id="CP133621">
    <property type="protein sequence ID" value="WMV48734.1"/>
    <property type="molecule type" value="Genomic_DNA"/>
</dbReference>
<dbReference type="PANTHER" id="PTHR23204">
    <property type="entry name" value="CLEAVAGE AND POLYADENYLATION SPECIFIC FACTOR"/>
    <property type="match status" value="1"/>
</dbReference>
<reference evidence="5" key="1">
    <citation type="submission" date="2023-08" db="EMBL/GenBank/DDBJ databases">
        <title>A de novo genome assembly of Solanum verrucosum Schlechtendal, a Mexican diploid species geographically isolated from the other diploid A-genome species in potato relatives.</title>
        <authorList>
            <person name="Hosaka K."/>
        </authorList>
    </citation>
    <scope>NUCLEOTIDE SEQUENCE</scope>
    <source>
        <tissue evidence="5">Young leaves</tissue>
    </source>
</reference>
<feature type="domain" description="RRM" evidence="4">
    <location>
        <begin position="206"/>
        <end position="284"/>
    </location>
</feature>
<keyword evidence="6" id="KW-1185">Reference proteome</keyword>
<dbReference type="GO" id="GO:0006397">
    <property type="term" value="P:mRNA processing"/>
    <property type="evidence" value="ECO:0007669"/>
    <property type="project" value="UniProtKB-KW"/>
</dbReference>
<dbReference type="CDD" id="cd12372">
    <property type="entry name" value="RRM_CFIm68_CFIm59"/>
    <property type="match status" value="1"/>
</dbReference>
<gene>
    <name evidence="5" type="ORF">MTR67_042119</name>
</gene>
<accession>A0AAF0UP73</accession>
<organism evidence="5 6">
    <name type="scientific">Solanum verrucosum</name>
    <dbReference type="NCBI Taxonomy" id="315347"/>
    <lineage>
        <taxon>Eukaryota</taxon>
        <taxon>Viridiplantae</taxon>
        <taxon>Streptophyta</taxon>
        <taxon>Embryophyta</taxon>
        <taxon>Tracheophyta</taxon>
        <taxon>Spermatophyta</taxon>
        <taxon>Magnoliopsida</taxon>
        <taxon>eudicotyledons</taxon>
        <taxon>Gunneridae</taxon>
        <taxon>Pentapetalae</taxon>
        <taxon>asterids</taxon>
        <taxon>lamiids</taxon>
        <taxon>Solanales</taxon>
        <taxon>Solanaceae</taxon>
        <taxon>Solanoideae</taxon>
        <taxon>Solaneae</taxon>
        <taxon>Solanum</taxon>
    </lineage>
</organism>
<dbReference type="InterPro" id="IPR034772">
    <property type="entry name" value="CPSF6/7"/>
</dbReference>
<dbReference type="InterPro" id="IPR000504">
    <property type="entry name" value="RRM_dom"/>
</dbReference>
<feature type="region of interest" description="Disordered" evidence="3">
    <location>
        <begin position="1"/>
        <end position="25"/>
    </location>
</feature>
<evidence type="ECO:0000256" key="3">
    <source>
        <dbReference type="SAM" id="MobiDB-lite"/>
    </source>
</evidence>
<evidence type="ECO:0000256" key="2">
    <source>
        <dbReference type="PROSITE-ProRule" id="PRU00176"/>
    </source>
</evidence>
<dbReference type="InterPro" id="IPR012677">
    <property type="entry name" value="Nucleotide-bd_a/b_plait_sf"/>
</dbReference>
<dbReference type="Proteomes" id="UP001234989">
    <property type="component" value="Chromosome 10"/>
</dbReference>
<name>A0AAF0UP73_SOLVR</name>
<keyword evidence="2" id="KW-0694">RNA-binding</keyword>
<feature type="region of interest" description="Disordered" evidence="3">
    <location>
        <begin position="580"/>
        <end position="732"/>
    </location>
</feature>
<dbReference type="AlphaFoldDB" id="A0AAF0UP73"/>